<dbReference type="Proteomes" id="UP000287502">
    <property type="component" value="Chromosome"/>
</dbReference>
<feature type="signal peptide" evidence="5">
    <location>
        <begin position="1"/>
        <end position="21"/>
    </location>
</feature>
<dbReference type="PANTHER" id="PTHR35038">
    <property type="entry name" value="DISSIMILATORY SULFITE REDUCTASE SIRA"/>
    <property type="match status" value="1"/>
</dbReference>
<dbReference type="PROSITE" id="PS51900">
    <property type="entry name" value="CB"/>
    <property type="match status" value="1"/>
</dbReference>
<reference evidence="7 8" key="1">
    <citation type="submission" date="2019-01" db="EMBL/GenBank/DDBJ databases">
        <title>Geovibrio thiophilus DSM 11263, complete genome.</title>
        <authorList>
            <person name="Spring S."/>
            <person name="Bunk B."/>
            <person name="Sproer C."/>
        </authorList>
    </citation>
    <scope>NUCLEOTIDE SEQUENCE [LARGE SCALE GENOMIC DNA]</scope>
    <source>
        <strain evidence="7 8">DSM 11263</strain>
    </source>
</reference>
<dbReference type="Gene3D" id="1.10.1130.10">
    <property type="entry name" value="Flavocytochrome C3, Chain A"/>
    <property type="match status" value="1"/>
</dbReference>
<evidence type="ECO:0000256" key="4">
    <source>
        <dbReference type="SAM" id="Coils"/>
    </source>
</evidence>
<evidence type="ECO:0000256" key="3">
    <source>
        <dbReference type="PROSITE-ProRule" id="PRU01248"/>
    </source>
</evidence>
<dbReference type="Gene3D" id="1.10.720.180">
    <property type="match status" value="1"/>
</dbReference>
<protein>
    <submittedName>
        <fullName evidence="7">OmcA/MtrC family decaheme c-type cytochrome</fullName>
    </submittedName>
</protein>
<dbReference type="RefSeq" id="WP_128465813.1">
    <property type="nucleotide sequence ID" value="NZ_CP035108.1"/>
</dbReference>
<dbReference type="KEGG" id="gtl:EP073_03635"/>
<keyword evidence="2" id="KW-0229">DNA integration</keyword>
<accession>A0A3R5YYH7</accession>
<dbReference type="Pfam" id="PF22113">
    <property type="entry name" value="Mtrc-MtrF_II-IV_dom"/>
    <property type="match status" value="2"/>
</dbReference>
<dbReference type="InterPro" id="IPR051829">
    <property type="entry name" value="Multiheme_Cytochr_ET"/>
</dbReference>
<dbReference type="AlphaFoldDB" id="A0A3R5YYH7"/>
<dbReference type="InterPro" id="IPR020014">
    <property type="entry name" value="Decahaem_cyt-c_OmcA/MtrC"/>
</dbReference>
<dbReference type="SUPFAM" id="SSF48695">
    <property type="entry name" value="Multiheme cytochromes"/>
    <property type="match status" value="1"/>
</dbReference>
<evidence type="ECO:0000259" key="6">
    <source>
        <dbReference type="PROSITE" id="PS51900"/>
    </source>
</evidence>
<organism evidence="7 8">
    <name type="scientific">Geovibrio thiophilus</name>
    <dbReference type="NCBI Taxonomy" id="139438"/>
    <lineage>
        <taxon>Bacteria</taxon>
        <taxon>Pseudomonadati</taxon>
        <taxon>Deferribacterota</taxon>
        <taxon>Deferribacteres</taxon>
        <taxon>Deferribacterales</taxon>
        <taxon>Geovibrionaceae</taxon>
        <taxon>Geovibrio</taxon>
    </lineage>
</organism>
<feature type="chain" id="PRO_5018679333" evidence="5">
    <location>
        <begin position="22"/>
        <end position="795"/>
    </location>
</feature>
<dbReference type="GO" id="GO:0015074">
    <property type="term" value="P:DNA integration"/>
    <property type="evidence" value="ECO:0007669"/>
    <property type="project" value="UniProtKB-KW"/>
</dbReference>
<keyword evidence="4" id="KW-0175">Coiled coil</keyword>
<dbReference type="InterPro" id="IPR036280">
    <property type="entry name" value="Multihaem_cyt_sf"/>
</dbReference>
<keyword evidence="1 5" id="KW-0732">Signal</keyword>
<feature type="domain" description="Core-binding (CB)" evidence="6">
    <location>
        <begin position="38"/>
        <end position="132"/>
    </location>
</feature>
<dbReference type="InterPro" id="IPR054337">
    <property type="entry name" value="Mtrc-MtrF-like_dom_II/IV"/>
</dbReference>
<feature type="coiled-coil region" evidence="4">
    <location>
        <begin position="37"/>
        <end position="85"/>
    </location>
</feature>
<keyword evidence="3" id="KW-0238">DNA-binding</keyword>
<keyword evidence="8" id="KW-1185">Reference proteome</keyword>
<evidence type="ECO:0000313" key="7">
    <source>
        <dbReference type="EMBL" id="QAR32526.1"/>
    </source>
</evidence>
<evidence type="ECO:0000256" key="2">
    <source>
        <dbReference type="ARBA" id="ARBA00022908"/>
    </source>
</evidence>
<evidence type="ECO:0000256" key="1">
    <source>
        <dbReference type="ARBA" id="ARBA00022729"/>
    </source>
</evidence>
<dbReference type="OrthoDB" id="5468580at2"/>
<evidence type="ECO:0000313" key="8">
    <source>
        <dbReference type="Proteomes" id="UP000287502"/>
    </source>
</evidence>
<evidence type="ECO:0000256" key="5">
    <source>
        <dbReference type="SAM" id="SignalP"/>
    </source>
</evidence>
<name>A0A3R5YYH7_9BACT</name>
<dbReference type="PROSITE" id="PS51257">
    <property type="entry name" value="PROKAR_LIPOPROTEIN"/>
    <property type="match status" value="1"/>
</dbReference>
<dbReference type="InterPro" id="IPR044068">
    <property type="entry name" value="CB"/>
</dbReference>
<dbReference type="NCBIfam" id="TIGR03507">
    <property type="entry name" value="decahem_SO1788"/>
    <property type="match status" value="1"/>
</dbReference>
<sequence length="795" mass="84373">MSKRLLLLVMATLLCMFVAVGCGSDGSDGKDVDPGTVNNLQATIDSLQAQLDNMTASDNASQETIEALEAQIADLLQQLNDTTVVEGELTVENIAVASDSEGVEISFSVKDAAGKYINGFRTVYRSYYNYAVGDGTNISTSLVGATLANSGNIYSLTIPADNNTDLATRVTANEALRYLAVLNGTFSGTSTYVNVVKDSGVATRDLISDAACMNCHGDHIFRAGKATAVNLEGELSESTRAYHRSTVGVVACVVCHENSDPGHPRTNLDIYVHKIHASHGMPAGIGDDNTTEGVARVKDSYNYSVSYPYVEAGTSDCTACHDTDAKITAVTAQANFTYDVCMSCHKNWDFWTDTQASGTLDFHRGITEDNKAETANLCVTCHTGGAAPTFAQIHSGYDELRETGKDFRYVIDEIRVTDPVLGTVEIDWYIENPADGTKYDLSPVAVTDPGDVMFTGVSMYLAYGTKDDWTNQGTGVAAGQPSTSSVILAADRTTAGAGIATSTATIPAGVLAIADNVKGAVVIQGRPTLMTEDGTVTPNVPGVVKAFNFDDTEATERRTVVDTEKCLACHGTLAFHGGSRVMSVELCTVCHNPNLTDRQYREIWAADVNGAALFEAGVGSASILDGKEEESSDLRYMLHRIHSVTQNDEPYVLFRNTSGGGSGIYMFYGPTMPANFENTYGIASGWNTGHITYPRDAKDCEACHNAGTYEVPDQTKAVALTIGEGVSPTTHTDDVVVGPAQAACTSCHTGEISDATSMGAHTLSFGYNGAYDKTAPGVAESCATCHSDVAEIHED</sequence>
<dbReference type="GO" id="GO:0003677">
    <property type="term" value="F:DNA binding"/>
    <property type="evidence" value="ECO:0007669"/>
    <property type="project" value="UniProtKB-UniRule"/>
</dbReference>
<gene>
    <name evidence="7" type="ORF">EP073_03635</name>
</gene>
<dbReference type="EMBL" id="CP035108">
    <property type="protein sequence ID" value="QAR32526.1"/>
    <property type="molecule type" value="Genomic_DNA"/>
</dbReference>
<proteinExistence type="predicted"/>